<dbReference type="EMBL" id="JAUPBM010000004">
    <property type="protein sequence ID" value="MDO7019315.1"/>
    <property type="molecule type" value="Genomic_DNA"/>
</dbReference>
<evidence type="ECO:0000313" key="2">
    <source>
        <dbReference type="Proteomes" id="UP001175147"/>
    </source>
</evidence>
<gene>
    <name evidence="1" type="ORF">Q5M86_00850</name>
</gene>
<name>A0ABT8YV13_9SPIR</name>
<protein>
    <submittedName>
        <fullName evidence="1">Uncharacterized protein</fullName>
    </submittedName>
</protein>
<proteinExistence type="predicted"/>
<keyword evidence="2" id="KW-1185">Reference proteome</keyword>
<reference evidence="1" key="1">
    <citation type="submission" date="2023-07" db="EMBL/GenBank/DDBJ databases">
        <title>Mucosal microbiota of week-old chicken and adult hens.</title>
        <authorList>
            <person name="Volf J."/>
            <person name="Karasova D."/>
            <person name="Crhanova M."/>
            <person name="Faldynova M."/>
            <person name="Prikrylova H."/>
            <person name="Zeman M."/>
            <person name="Babak V."/>
            <person name="Rajova J."/>
            <person name="Rychlik I."/>
        </authorList>
    </citation>
    <scope>NUCLEOTIDE SEQUENCE</scope>
    <source>
        <strain evidence="1">ET902</strain>
    </source>
</reference>
<dbReference type="RefSeq" id="WP_020005350.1">
    <property type="nucleotide sequence ID" value="NZ_JAUPBL010000025.1"/>
</dbReference>
<dbReference type="Proteomes" id="UP001175147">
    <property type="component" value="Unassembled WGS sequence"/>
</dbReference>
<evidence type="ECO:0000313" key="1">
    <source>
        <dbReference type="EMBL" id="MDO7019315.1"/>
    </source>
</evidence>
<comment type="caution">
    <text evidence="1">The sequence shown here is derived from an EMBL/GenBank/DDBJ whole genome shotgun (WGS) entry which is preliminary data.</text>
</comment>
<sequence length="58" mass="6727">MNREDYEKKGKSAVENVFNSFGDFFEGLEEFGKGFVKATGKYIHEVNEIRKNSFSKKD</sequence>
<accession>A0ABT8YV13</accession>
<organism evidence="1 2">
    <name type="scientific">Brachyspira innocens</name>
    <dbReference type="NCBI Taxonomy" id="13264"/>
    <lineage>
        <taxon>Bacteria</taxon>
        <taxon>Pseudomonadati</taxon>
        <taxon>Spirochaetota</taxon>
        <taxon>Spirochaetia</taxon>
        <taxon>Brachyspirales</taxon>
        <taxon>Brachyspiraceae</taxon>
        <taxon>Brachyspira</taxon>
    </lineage>
</organism>